<proteinExistence type="predicted"/>
<dbReference type="Proteomes" id="UP001187531">
    <property type="component" value="Unassembled WGS sequence"/>
</dbReference>
<protein>
    <submittedName>
        <fullName evidence="1">Uncharacterized protein</fullName>
    </submittedName>
</protein>
<organism evidence="1 2">
    <name type="scientific">Artemia franciscana</name>
    <name type="common">Brine shrimp</name>
    <name type="synonym">Artemia sanfranciscana</name>
    <dbReference type="NCBI Taxonomy" id="6661"/>
    <lineage>
        <taxon>Eukaryota</taxon>
        <taxon>Metazoa</taxon>
        <taxon>Ecdysozoa</taxon>
        <taxon>Arthropoda</taxon>
        <taxon>Crustacea</taxon>
        <taxon>Branchiopoda</taxon>
        <taxon>Anostraca</taxon>
        <taxon>Artemiidae</taxon>
        <taxon>Artemia</taxon>
    </lineage>
</organism>
<gene>
    <name evidence="1" type="ORF">QYM36_013163</name>
</gene>
<evidence type="ECO:0000313" key="1">
    <source>
        <dbReference type="EMBL" id="KAK2709405.1"/>
    </source>
</evidence>
<name>A0AA88HCB4_ARTSF</name>
<dbReference type="EMBL" id="JAVRJZ010000017">
    <property type="protein sequence ID" value="KAK2709405.1"/>
    <property type="molecule type" value="Genomic_DNA"/>
</dbReference>
<accession>A0AA88HCB4</accession>
<comment type="caution">
    <text evidence="1">The sequence shown here is derived from an EMBL/GenBank/DDBJ whole genome shotgun (WGS) entry which is preliminary data.</text>
</comment>
<reference evidence="1" key="1">
    <citation type="submission" date="2023-07" db="EMBL/GenBank/DDBJ databases">
        <title>Chromosome-level genome assembly of Artemia franciscana.</title>
        <authorList>
            <person name="Jo E."/>
        </authorList>
    </citation>
    <scope>NUCLEOTIDE SEQUENCE</scope>
    <source>
        <tissue evidence="1">Whole body</tissue>
    </source>
</reference>
<dbReference type="AlphaFoldDB" id="A0AA88HCB4"/>
<evidence type="ECO:0000313" key="2">
    <source>
        <dbReference type="Proteomes" id="UP001187531"/>
    </source>
</evidence>
<keyword evidence="2" id="KW-1185">Reference proteome</keyword>
<sequence>MKYQSLLRPSSNARKIKLMKQVKRKVLKLVRKLLSDCSPLMLIWGETRGAKRHAPETCNTADLKRDVNSLSKKKRLNETSQSERLKLVARVKSEKLNGHCELKTNKNPELFNSCNSFKLIMAPSEKDSPKEPNHNNLNLASAVKLGLKLEKKNGELDKIESDLKPLRSDHLSLPPLAKIDSKAWGEFSVESKNNSLRKK</sequence>